<evidence type="ECO:0000313" key="10">
    <source>
        <dbReference type="Proteomes" id="UP001497482"/>
    </source>
</evidence>
<dbReference type="AlphaFoldDB" id="A0AAV2IWP0"/>
<evidence type="ECO:0000256" key="4">
    <source>
        <dbReference type="ARBA" id="ARBA00023157"/>
    </source>
</evidence>
<dbReference type="GO" id="GO:0009986">
    <property type="term" value="C:cell surface"/>
    <property type="evidence" value="ECO:0007669"/>
    <property type="project" value="TreeGrafter"/>
</dbReference>
<dbReference type="PROSITE" id="PS01187">
    <property type="entry name" value="EGF_CA"/>
    <property type="match status" value="2"/>
</dbReference>
<evidence type="ECO:0000256" key="2">
    <source>
        <dbReference type="ARBA" id="ARBA00022729"/>
    </source>
</evidence>
<dbReference type="PANTHER" id="PTHR45836:SF23">
    <property type="entry name" value="NEUROGENIC LOCUS NOTCH HOMOLOG PROTEIN 1"/>
    <property type="match status" value="1"/>
</dbReference>
<feature type="domain" description="EGF-like" evidence="8">
    <location>
        <begin position="29"/>
        <end position="65"/>
    </location>
</feature>
<dbReference type="CDD" id="cd00054">
    <property type="entry name" value="EGF_CA"/>
    <property type="match status" value="3"/>
</dbReference>
<feature type="domain" description="EGF-like" evidence="8">
    <location>
        <begin position="341"/>
        <end position="377"/>
    </location>
</feature>
<evidence type="ECO:0000259" key="8">
    <source>
        <dbReference type="PROSITE" id="PS50026"/>
    </source>
</evidence>
<evidence type="ECO:0000256" key="1">
    <source>
        <dbReference type="ARBA" id="ARBA00022536"/>
    </source>
</evidence>
<keyword evidence="3" id="KW-0677">Repeat</keyword>
<dbReference type="FunFam" id="2.10.25.10:FF:000122">
    <property type="entry name" value="Protein crumbs homolog 2"/>
    <property type="match status" value="2"/>
</dbReference>
<feature type="domain" description="EGF-like" evidence="8">
    <location>
        <begin position="111"/>
        <end position="151"/>
    </location>
</feature>
<organism evidence="9 10">
    <name type="scientific">Knipowitschia caucasica</name>
    <name type="common">Caucasian dwarf goby</name>
    <name type="synonym">Pomatoschistus caucasicus</name>
    <dbReference type="NCBI Taxonomy" id="637954"/>
    <lineage>
        <taxon>Eukaryota</taxon>
        <taxon>Metazoa</taxon>
        <taxon>Chordata</taxon>
        <taxon>Craniata</taxon>
        <taxon>Vertebrata</taxon>
        <taxon>Euteleostomi</taxon>
        <taxon>Actinopterygii</taxon>
        <taxon>Neopterygii</taxon>
        <taxon>Teleostei</taxon>
        <taxon>Neoteleostei</taxon>
        <taxon>Acanthomorphata</taxon>
        <taxon>Gobiaria</taxon>
        <taxon>Gobiiformes</taxon>
        <taxon>Gobioidei</taxon>
        <taxon>Gobiidae</taxon>
        <taxon>Gobiinae</taxon>
        <taxon>Knipowitschia</taxon>
    </lineage>
</organism>
<name>A0AAV2IWP0_KNICA</name>
<dbReference type="GO" id="GO:0007411">
    <property type="term" value="P:axon guidance"/>
    <property type="evidence" value="ECO:0007669"/>
    <property type="project" value="TreeGrafter"/>
</dbReference>
<dbReference type="Gene3D" id="2.10.25.10">
    <property type="entry name" value="Laminin"/>
    <property type="match status" value="5"/>
</dbReference>
<comment type="caution">
    <text evidence="6">Lacks conserved residue(s) required for the propagation of feature annotation.</text>
</comment>
<dbReference type="PROSITE" id="PS00010">
    <property type="entry name" value="ASX_HYDROXYL"/>
    <property type="match status" value="3"/>
</dbReference>
<keyword evidence="1 6" id="KW-0245">EGF-like domain</keyword>
<feature type="disulfide bond" evidence="6">
    <location>
        <begin position="367"/>
        <end position="376"/>
    </location>
</feature>
<dbReference type="GO" id="GO:0005886">
    <property type="term" value="C:plasma membrane"/>
    <property type="evidence" value="ECO:0007669"/>
    <property type="project" value="TreeGrafter"/>
</dbReference>
<dbReference type="PROSITE" id="PS50025">
    <property type="entry name" value="LAM_G_DOMAIN"/>
    <property type="match status" value="1"/>
</dbReference>
<evidence type="ECO:0000256" key="3">
    <source>
        <dbReference type="ARBA" id="ARBA00022737"/>
    </source>
</evidence>
<evidence type="ECO:0000313" key="9">
    <source>
        <dbReference type="EMBL" id="CAL1568177.1"/>
    </source>
</evidence>
<dbReference type="SUPFAM" id="SSF57196">
    <property type="entry name" value="EGF/Laminin"/>
    <property type="match status" value="3"/>
</dbReference>
<feature type="disulfide bond" evidence="6">
    <location>
        <begin position="141"/>
        <end position="150"/>
    </location>
</feature>
<proteinExistence type="predicted"/>
<reference evidence="9 10" key="1">
    <citation type="submission" date="2024-04" db="EMBL/GenBank/DDBJ databases">
        <authorList>
            <person name="Waldvogel A.-M."/>
            <person name="Schoenle A."/>
        </authorList>
    </citation>
    <scope>NUCLEOTIDE SEQUENCE [LARGE SCALE GENOMIC DNA]</scope>
</reference>
<dbReference type="PRINTS" id="PR00010">
    <property type="entry name" value="EGFBLOOD"/>
</dbReference>
<dbReference type="PROSITE" id="PS50026">
    <property type="entry name" value="EGF_3"/>
    <property type="match status" value="5"/>
</dbReference>
<dbReference type="SMART" id="SM00282">
    <property type="entry name" value="LamG"/>
    <property type="match status" value="1"/>
</dbReference>
<dbReference type="GO" id="GO:0005509">
    <property type="term" value="F:calcium ion binding"/>
    <property type="evidence" value="ECO:0007669"/>
    <property type="project" value="InterPro"/>
</dbReference>
<dbReference type="Proteomes" id="UP001497482">
    <property type="component" value="Chromosome 1"/>
</dbReference>
<dbReference type="InterPro" id="IPR001881">
    <property type="entry name" value="EGF-like_Ca-bd_dom"/>
</dbReference>
<evidence type="ECO:0000256" key="6">
    <source>
        <dbReference type="PROSITE-ProRule" id="PRU00076"/>
    </source>
</evidence>
<dbReference type="InterPro" id="IPR018097">
    <property type="entry name" value="EGF_Ca-bd_CS"/>
</dbReference>
<dbReference type="SMART" id="SM00181">
    <property type="entry name" value="EGF"/>
    <property type="match status" value="4"/>
</dbReference>
<dbReference type="InterPro" id="IPR000152">
    <property type="entry name" value="EGF-type_Asp/Asn_hydroxyl_site"/>
</dbReference>
<dbReference type="CDD" id="cd00110">
    <property type="entry name" value="LamG"/>
    <property type="match status" value="1"/>
</dbReference>
<dbReference type="FunFam" id="2.60.120.200:FF:000081">
    <property type="entry name" value="Crumbs 1, cell polarity complex component"/>
    <property type="match status" value="1"/>
</dbReference>
<feature type="disulfide bond" evidence="6">
    <location>
        <begin position="55"/>
        <end position="64"/>
    </location>
</feature>
<dbReference type="Pfam" id="PF12661">
    <property type="entry name" value="hEGF"/>
    <property type="match status" value="1"/>
</dbReference>
<dbReference type="Pfam" id="PF00008">
    <property type="entry name" value="EGF"/>
    <property type="match status" value="3"/>
</dbReference>
<dbReference type="GO" id="GO:0007219">
    <property type="term" value="P:Notch signaling pathway"/>
    <property type="evidence" value="ECO:0007669"/>
    <property type="project" value="TreeGrafter"/>
</dbReference>
<keyword evidence="10" id="KW-1185">Reference proteome</keyword>
<dbReference type="EMBL" id="OZ035823">
    <property type="protein sequence ID" value="CAL1568177.1"/>
    <property type="molecule type" value="Genomic_DNA"/>
</dbReference>
<keyword evidence="2" id="KW-0732">Signal</keyword>
<protein>
    <recommendedName>
        <fullName evidence="11">CRUMBS</fullName>
    </recommendedName>
</protein>
<accession>A0AAV2IWP0</accession>
<evidence type="ECO:0000256" key="5">
    <source>
        <dbReference type="ARBA" id="ARBA00023180"/>
    </source>
</evidence>
<sequence>MDWEMRFADASGYICQCQPGFAGENCSVNINECESEPCQNGGVCLDQVNSYICACSAGFLGLQCEVNINECESQPCLNGGWCEDGRASYTCHCPDPEPGELPWGGQLCHIRLHGCVQHQCQNEAICSPWLRGDEHGHTCLCQHGFYDEHCSTRTTFSFSTPGLIHLEVPLLERERREVNHLSHYGFGVQLRFRTTLPNMLLFFRGDEENHLFLEIVNGGLYAKALSEDADLDVTFSGLVSDGDWRDAHVILDDQGLVLIVKGPGCDRDGCKVIDDGADEPHFEPASVFSHVYVGGVLNKLLDTTVSKTPFIGCMEDLMIDSKAILPQNLPDDQAVELGCSKTLWCEPDPCSAHGQCVDMWTSYYCDCHRPFYGDSCSEGNATNHLD</sequence>
<evidence type="ECO:0000259" key="7">
    <source>
        <dbReference type="PROSITE" id="PS50025"/>
    </source>
</evidence>
<dbReference type="Gene3D" id="2.60.120.200">
    <property type="match status" value="1"/>
</dbReference>
<dbReference type="SMART" id="SM00179">
    <property type="entry name" value="EGF_CA"/>
    <property type="match status" value="3"/>
</dbReference>
<evidence type="ECO:0008006" key="11">
    <source>
        <dbReference type="Google" id="ProtNLM"/>
    </source>
</evidence>
<dbReference type="InterPro" id="IPR001791">
    <property type="entry name" value="Laminin_G"/>
</dbReference>
<feature type="domain" description="EGF-like" evidence="8">
    <location>
        <begin position="67"/>
        <end position="109"/>
    </location>
</feature>
<feature type="domain" description="Laminin G" evidence="7">
    <location>
        <begin position="155"/>
        <end position="339"/>
    </location>
</feature>
<feature type="disulfide bond" evidence="6">
    <location>
        <begin position="17"/>
        <end position="26"/>
    </location>
</feature>
<dbReference type="SUPFAM" id="SSF49899">
    <property type="entry name" value="Concanavalin A-like lectins/glucanases"/>
    <property type="match status" value="1"/>
</dbReference>
<dbReference type="Pfam" id="PF02210">
    <property type="entry name" value="Laminin_G_2"/>
    <property type="match status" value="1"/>
</dbReference>
<dbReference type="InterPro" id="IPR013320">
    <property type="entry name" value="ConA-like_dom_sf"/>
</dbReference>
<dbReference type="PANTHER" id="PTHR45836">
    <property type="entry name" value="SLIT HOMOLOG"/>
    <property type="match status" value="1"/>
</dbReference>
<dbReference type="InterPro" id="IPR051355">
    <property type="entry name" value="Notch/Slit_guidance"/>
</dbReference>
<dbReference type="PROSITE" id="PS01186">
    <property type="entry name" value="EGF_2"/>
    <property type="match status" value="4"/>
</dbReference>
<dbReference type="InterPro" id="IPR000742">
    <property type="entry name" value="EGF"/>
</dbReference>
<feature type="domain" description="EGF-like" evidence="8">
    <location>
        <begin position="1"/>
        <end position="27"/>
    </location>
</feature>
<dbReference type="InterPro" id="IPR013032">
    <property type="entry name" value="EGF-like_CS"/>
</dbReference>
<keyword evidence="5" id="KW-0325">Glycoprotein</keyword>
<gene>
    <name evidence="9" type="ORF">KC01_LOCUS848</name>
</gene>
<dbReference type="PROSITE" id="PS00022">
    <property type="entry name" value="EGF_1"/>
    <property type="match status" value="3"/>
</dbReference>
<dbReference type="GO" id="GO:0043235">
    <property type="term" value="C:receptor complex"/>
    <property type="evidence" value="ECO:0007669"/>
    <property type="project" value="TreeGrafter"/>
</dbReference>
<keyword evidence="4 6" id="KW-1015">Disulfide bond</keyword>